<accession>A0A366XTF5</accession>
<proteinExistence type="predicted"/>
<evidence type="ECO:0000256" key="1">
    <source>
        <dbReference type="SAM" id="Phobius"/>
    </source>
</evidence>
<name>A0A366XTF5_9BACI</name>
<dbReference type="PIRSF" id="PIRSF030780">
    <property type="entry name" value="Md_memb_hyd_prd"/>
    <property type="match status" value="1"/>
</dbReference>
<dbReference type="OrthoDB" id="5459053at2"/>
<dbReference type="PANTHER" id="PTHR35531:SF1">
    <property type="entry name" value="INNER MEMBRANE PROTEIN YBCI-RELATED"/>
    <property type="match status" value="1"/>
</dbReference>
<dbReference type="Pfam" id="PF04307">
    <property type="entry name" value="YdjM"/>
    <property type="match status" value="1"/>
</dbReference>
<organism evidence="2 3">
    <name type="scientific">Bacillus taeanensis</name>
    <dbReference type="NCBI Taxonomy" id="273032"/>
    <lineage>
        <taxon>Bacteria</taxon>
        <taxon>Bacillati</taxon>
        <taxon>Bacillota</taxon>
        <taxon>Bacilli</taxon>
        <taxon>Bacillales</taxon>
        <taxon>Bacillaceae</taxon>
        <taxon>Bacillus</taxon>
    </lineage>
</organism>
<dbReference type="Proteomes" id="UP000253314">
    <property type="component" value="Unassembled WGS sequence"/>
</dbReference>
<feature type="transmembrane region" description="Helical" evidence="1">
    <location>
        <begin position="146"/>
        <end position="164"/>
    </location>
</feature>
<keyword evidence="1" id="KW-0812">Transmembrane</keyword>
<sequence>MEGKTHIVGSITAAAVTHYLFTSKGVAVDEPFIYYVSAVFGGLLPDICQPNSISGQKVKKLSKSINKQFGHRTITHSILFTAVIYWLIGLLTIDSVKTIQLGVITGIISHLLLDAFTTKGIQLLYPFKIRFRFPLYIKTGSKLEGLLFFSFVLISLWIGYQIWYTNINAFTF</sequence>
<dbReference type="PANTHER" id="PTHR35531">
    <property type="entry name" value="INNER MEMBRANE PROTEIN YBCI-RELATED"/>
    <property type="match status" value="1"/>
</dbReference>
<dbReference type="InterPro" id="IPR016956">
    <property type="entry name" value="YdjM"/>
</dbReference>
<keyword evidence="1" id="KW-0472">Membrane</keyword>
<feature type="transmembrane region" description="Helical" evidence="1">
    <location>
        <begin position="74"/>
        <end position="93"/>
    </location>
</feature>
<feature type="transmembrane region" description="Helical" evidence="1">
    <location>
        <begin position="99"/>
        <end position="125"/>
    </location>
</feature>
<feature type="transmembrane region" description="Helical" evidence="1">
    <location>
        <begin position="32"/>
        <end position="53"/>
    </location>
</feature>
<evidence type="ECO:0008006" key="4">
    <source>
        <dbReference type="Google" id="ProtNLM"/>
    </source>
</evidence>
<gene>
    <name evidence="2" type="ORF">DS031_12375</name>
</gene>
<protein>
    <recommendedName>
        <fullName evidence="4">Metal-dependent hydrolase</fullName>
    </recommendedName>
</protein>
<comment type="caution">
    <text evidence="2">The sequence shown here is derived from an EMBL/GenBank/DDBJ whole genome shotgun (WGS) entry which is preliminary data.</text>
</comment>
<evidence type="ECO:0000313" key="2">
    <source>
        <dbReference type="EMBL" id="RBW69177.1"/>
    </source>
</evidence>
<dbReference type="RefSeq" id="WP_113806384.1">
    <property type="nucleotide sequence ID" value="NZ_QOCW01000012.1"/>
</dbReference>
<dbReference type="InterPro" id="IPR007404">
    <property type="entry name" value="YdjM-like"/>
</dbReference>
<reference evidence="2 3" key="1">
    <citation type="submission" date="2018-07" db="EMBL/GenBank/DDBJ databases">
        <title>Lottiidibacillus patelloidae gen. nov., sp. nov., isolated from the intestinal tract of a marine limpet and the reclassification of B. taeanensis BH030017T, B. algicola KMM 3737T and B. hwajinpoensis SW-72T as genus Lottiidibacillus.</title>
        <authorList>
            <person name="Liu R."/>
            <person name="Huang Z."/>
        </authorList>
    </citation>
    <scope>NUCLEOTIDE SEQUENCE [LARGE SCALE GENOMIC DNA]</scope>
    <source>
        <strain evidence="2 3">BH030017</strain>
    </source>
</reference>
<keyword evidence="3" id="KW-1185">Reference proteome</keyword>
<keyword evidence="1" id="KW-1133">Transmembrane helix</keyword>
<evidence type="ECO:0000313" key="3">
    <source>
        <dbReference type="Proteomes" id="UP000253314"/>
    </source>
</evidence>
<dbReference type="EMBL" id="QOCW01000012">
    <property type="protein sequence ID" value="RBW69177.1"/>
    <property type="molecule type" value="Genomic_DNA"/>
</dbReference>
<dbReference type="AlphaFoldDB" id="A0A366XTF5"/>